<dbReference type="InterPro" id="IPR015890">
    <property type="entry name" value="Chorismate_C"/>
</dbReference>
<dbReference type="Pfam" id="PF00425">
    <property type="entry name" value="Chorismate_bind"/>
    <property type="match status" value="1"/>
</dbReference>
<dbReference type="EMBL" id="BOOJ01000047">
    <property type="protein sequence ID" value="GIH94886.1"/>
    <property type="molecule type" value="Genomic_DNA"/>
</dbReference>
<evidence type="ECO:0000256" key="5">
    <source>
        <dbReference type="SAM" id="MobiDB-lite"/>
    </source>
</evidence>
<keyword evidence="9" id="KW-1185">Reference proteome</keyword>
<accession>A0A8J3SI11</accession>
<dbReference type="InterPro" id="IPR017926">
    <property type="entry name" value="GATASE"/>
</dbReference>
<sequence length="639" mass="69565">MTAEPPFRSADTTADRLLDEILSPRPPAFALLHRPGAGREGVLDVLVGEVSTAATLAELPLSDEPRGEGPELLTLIPFRQIGERGFEARDDGAPLVAMTVTGHAVVPLPAALARIPDQRIQARNRHVDTSDDDYARIVRAVIEDEIGRGEGANFVIKRSFVADITDYTPRSALTLFRRLVTRESGTYWTFIVHTGDRTLVGASPERHISVSDGVAVMNPISGTYRYPPSGPTVGALMDFLADKKEADELYMVVDEELKMMARICESGGRLTGPFLREMTRLAHTEYYIEGRTGRDVREILHETLFAPTVTGSPLENACRVIGRYERRGRGYYSGVAALIGRDAAGGRTLDSSILIRTADIDAGGRVDIGVGATLVRHSDPESEVAETAAKAAGLLEALCAEPPEQLAEHPDVRGALEGRNEDISGFWRREPAERTFWTPDLIGRRALVVDAEDTFTSMIAHQLRSLGLQVSVRRFDEPYELERHDVVVLGPGPGDPAELTHPKIAHLRGAVDRLLGSGVPFLAVCLSHQVLSGALGLPLRRRKVPNQGVQRVIDLFGRRTRVGFYNTFASHAESEEFEPAGLPGPVSVSRDPETGEVHALRGPGFASMQFHPESVLTSDGVGILRDALLSVLDRLPVPQ</sequence>
<keyword evidence="3" id="KW-0456">Lyase</keyword>
<evidence type="ECO:0000256" key="2">
    <source>
        <dbReference type="ARBA" id="ARBA00022962"/>
    </source>
</evidence>
<evidence type="ECO:0000256" key="3">
    <source>
        <dbReference type="ARBA" id="ARBA00023239"/>
    </source>
</evidence>
<evidence type="ECO:0000259" key="7">
    <source>
        <dbReference type="Pfam" id="PF00425"/>
    </source>
</evidence>
<dbReference type="InterPro" id="IPR005801">
    <property type="entry name" value="ADC_synthase"/>
</dbReference>
<dbReference type="GO" id="GO:0000162">
    <property type="term" value="P:L-tryptophan biosynthetic process"/>
    <property type="evidence" value="ECO:0007669"/>
    <property type="project" value="TreeGrafter"/>
</dbReference>
<gene>
    <name evidence="8" type="primary">phzE1</name>
    <name evidence="8" type="ORF">Psi01_55160</name>
</gene>
<protein>
    <recommendedName>
        <fullName evidence="1">anthranilate synthase</fullName>
        <ecNumber evidence="1">4.1.3.27</ecNumber>
    </recommendedName>
</protein>
<feature type="region of interest" description="Disordered" evidence="5">
    <location>
        <begin position="576"/>
        <end position="595"/>
    </location>
</feature>
<dbReference type="SUPFAM" id="SSF56322">
    <property type="entry name" value="ADC synthase"/>
    <property type="match status" value="1"/>
</dbReference>
<dbReference type="PROSITE" id="PS51273">
    <property type="entry name" value="GATASE_TYPE_1"/>
    <property type="match status" value="1"/>
</dbReference>
<dbReference type="InterPro" id="IPR006221">
    <property type="entry name" value="TrpG/PapA_dom"/>
</dbReference>
<dbReference type="AlphaFoldDB" id="A0A8J3SI11"/>
<dbReference type="RefSeq" id="WP_204066998.1">
    <property type="nucleotide sequence ID" value="NZ_BOOJ01000047.1"/>
</dbReference>
<dbReference type="EC" id="4.1.3.27" evidence="1"/>
<dbReference type="Pfam" id="PF00117">
    <property type="entry name" value="GATase"/>
    <property type="match status" value="1"/>
</dbReference>
<reference evidence="8 9" key="1">
    <citation type="submission" date="2021-01" db="EMBL/GenBank/DDBJ databases">
        <title>Whole genome shotgun sequence of Planobispora siamensis NBRC 107568.</title>
        <authorList>
            <person name="Komaki H."/>
            <person name="Tamura T."/>
        </authorList>
    </citation>
    <scope>NUCLEOTIDE SEQUENCE [LARGE SCALE GENOMIC DNA]</scope>
    <source>
        <strain evidence="8 9">NBRC 107568</strain>
    </source>
</reference>
<keyword evidence="2" id="KW-0315">Glutamine amidotransferase</keyword>
<dbReference type="PRINTS" id="PR00096">
    <property type="entry name" value="GATASE"/>
</dbReference>
<dbReference type="SUPFAM" id="SSF52317">
    <property type="entry name" value="Class I glutamine amidotransferase-like"/>
    <property type="match status" value="1"/>
</dbReference>
<dbReference type="InterPro" id="IPR019999">
    <property type="entry name" value="Anth_synth_I-like"/>
</dbReference>
<evidence type="ECO:0000256" key="1">
    <source>
        <dbReference type="ARBA" id="ARBA00012266"/>
    </source>
</evidence>
<proteinExistence type="predicted"/>
<evidence type="ECO:0000313" key="9">
    <source>
        <dbReference type="Proteomes" id="UP000619788"/>
    </source>
</evidence>
<dbReference type="Proteomes" id="UP000619788">
    <property type="component" value="Unassembled WGS sequence"/>
</dbReference>
<dbReference type="CDD" id="cd01743">
    <property type="entry name" value="GATase1_Anthranilate_Synthase"/>
    <property type="match status" value="1"/>
</dbReference>
<feature type="domain" description="Chorismate-utilising enzyme C-terminal" evidence="7">
    <location>
        <begin position="131"/>
        <end position="390"/>
    </location>
</feature>
<organism evidence="8 9">
    <name type="scientific">Planobispora siamensis</name>
    <dbReference type="NCBI Taxonomy" id="936338"/>
    <lineage>
        <taxon>Bacteria</taxon>
        <taxon>Bacillati</taxon>
        <taxon>Actinomycetota</taxon>
        <taxon>Actinomycetes</taxon>
        <taxon>Streptosporangiales</taxon>
        <taxon>Streptosporangiaceae</taxon>
        <taxon>Planobispora</taxon>
    </lineage>
</organism>
<evidence type="ECO:0000256" key="4">
    <source>
        <dbReference type="ARBA" id="ARBA00047683"/>
    </source>
</evidence>
<dbReference type="PANTHER" id="PTHR11236">
    <property type="entry name" value="AMINOBENZOATE/ANTHRANILATE SYNTHASE"/>
    <property type="match status" value="1"/>
</dbReference>
<evidence type="ECO:0000313" key="8">
    <source>
        <dbReference type="EMBL" id="GIH94886.1"/>
    </source>
</evidence>
<dbReference type="GO" id="GO:0004049">
    <property type="term" value="F:anthranilate synthase activity"/>
    <property type="evidence" value="ECO:0007669"/>
    <property type="project" value="UniProtKB-EC"/>
</dbReference>
<name>A0A8J3SI11_9ACTN</name>
<feature type="domain" description="Glutamine amidotransferase" evidence="6">
    <location>
        <begin position="447"/>
        <end position="629"/>
    </location>
</feature>
<dbReference type="Gene3D" id="3.40.50.880">
    <property type="match status" value="1"/>
</dbReference>
<comment type="catalytic activity">
    <reaction evidence="4">
        <text>chorismate + L-glutamine = anthranilate + pyruvate + L-glutamate + H(+)</text>
        <dbReference type="Rhea" id="RHEA:21732"/>
        <dbReference type="ChEBI" id="CHEBI:15361"/>
        <dbReference type="ChEBI" id="CHEBI:15378"/>
        <dbReference type="ChEBI" id="CHEBI:16567"/>
        <dbReference type="ChEBI" id="CHEBI:29748"/>
        <dbReference type="ChEBI" id="CHEBI:29985"/>
        <dbReference type="ChEBI" id="CHEBI:58359"/>
        <dbReference type="EC" id="4.1.3.27"/>
    </reaction>
</comment>
<evidence type="ECO:0000259" key="6">
    <source>
        <dbReference type="Pfam" id="PF00117"/>
    </source>
</evidence>
<dbReference type="PRINTS" id="PR00099">
    <property type="entry name" value="CPSGATASE"/>
</dbReference>
<dbReference type="InterPro" id="IPR029062">
    <property type="entry name" value="Class_I_gatase-like"/>
</dbReference>
<comment type="caution">
    <text evidence="8">The sequence shown here is derived from an EMBL/GenBank/DDBJ whole genome shotgun (WGS) entry which is preliminary data.</text>
</comment>
<dbReference type="PANTHER" id="PTHR11236:SF49">
    <property type="entry name" value="ANTHRANILATE SYNTHASE COMPONENT 1"/>
    <property type="match status" value="1"/>
</dbReference>
<dbReference type="PRINTS" id="PR00097">
    <property type="entry name" value="ANTSNTHASEII"/>
</dbReference>
<dbReference type="Gene3D" id="3.60.120.10">
    <property type="entry name" value="Anthranilate synthase"/>
    <property type="match status" value="1"/>
</dbReference>